<proteinExistence type="predicted"/>
<sequence length="56" mass="6590">MDAYKAKQGSLLIKMEISDNEEPNYEEIKIEVNEDDEIKKEVAEDFDEIKVELLEE</sequence>
<accession>E4YKE5</accession>
<dbReference type="AlphaFoldDB" id="E4YKE5"/>
<gene>
    <name evidence="1" type="ORF">GSOID_T00028432001</name>
</gene>
<evidence type="ECO:0000313" key="1">
    <source>
        <dbReference type="EMBL" id="CBY35956.1"/>
    </source>
</evidence>
<reference evidence="1" key="1">
    <citation type="journal article" date="2010" name="Science">
        <title>Plasticity of animal genome architecture unmasked by rapid evolution of a pelagic tunicate.</title>
        <authorList>
            <person name="Denoeud F."/>
            <person name="Henriet S."/>
            <person name="Mungpakdee S."/>
            <person name="Aury J.M."/>
            <person name="Da Silva C."/>
            <person name="Brinkmann H."/>
            <person name="Mikhaleva J."/>
            <person name="Olsen L.C."/>
            <person name="Jubin C."/>
            <person name="Canestro C."/>
            <person name="Bouquet J.M."/>
            <person name="Danks G."/>
            <person name="Poulain J."/>
            <person name="Campsteijn C."/>
            <person name="Adamski M."/>
            <person name="Cross I."/>
            <person name="Yadetie F."/>
            <person name="Muffato M."/>
            <person name="Louis A."/>
            <person name="Butcher S."/>
            <person name="Tsagkogeorga G."/>
            <person name="Konrad A."/>
            <person name="Singh S."/>
            <person name="Jensen M.F."/>
            <person name="Cong E.H."/>
            <person name="Eikeseth-Otteraa H."/>
            <person name="Noel B."/>
            <person name="Anthouard V."/>
            <person name="Porcel B.M."/>
            <person name="Kachouri-Lafond R."/>
            <person name="Nishino A."/>
            <person name="Ugolini M."/>
            <person name="Chourrout P."/>
            <person name="Nishida H."/>
            <person name="Aasland R."/>
            <person name="Huzurbazar S."/>
            <person name="Westhof E."/>
            <person name="Delsuc F."/>
            <person name="Lehrach H."/>
            <person name="Reinhardt R."/>
            <person name="Weissenbach J."/>
            <person name="Roy S.W."/>
            <person name="Artiguenave F."/>
            <person name="Postlethwait J.H."/>
            <person name="Manak J.R."/>
            <person name="Thompson E.M."/>
            <person name="Jaillon O."/>
            <person name="Du Pasquier L."/>
            <person name="Boudinot P."/>
            <person name="Liberles D.A."/>
            <person name="Volff J.N."/>
            <person name="Philippe H."/>
            <person name="Lenhard B."/>
            <person name="Roest Crollius H."/>
            <person name="Wincker P."/>
            <person name="Chourrout D."/>
        </authorList>
    </citation>
    <scope>NUCLEOTIDE SEQUENCE [LARGE SCALE GENOMIC DNA]</scope>
</reference>
<name>E4YKE5_OIKDI</name>
<dbReference type="Proteomes" id="UP000011014">
    <property type="component" value="Unassembled WGS sequence"/>
</dbReference>
<organism evidence="1">
    <name type="scientific">Oikopleura dioica</name>
    <name type="common">Tunicate</name>
    <dbReference type="NCBI Taxonomy" id="34765"/>
    <lineage>
        <taxon>Eukaryota</taxon>
        <taxon>Metazoa</taxon>
        <taxon>Chordata</taxon>
        <taxon>Tunicata</taxon>
        <taxon>Appendicularia</taxon>
        <taxon>Copelata</taxon>
        <taxon>Oikopleuridae</taxon>
        <taxon>Oikopleura</taxon>
    </lineage>
</organism>
<protein>
    <submittedName>
        <fullName evidence="1">Uncharacterized protein</fullName>
    </submittedName>
</protein>
<dbReference type="EMBL" id="FN654702">
    <property type="protein sequence ID" value="CBY35956.1"/>
    <property type="molecule type" value="Genomic_DNA"/>
</dbReference>